<gene>
    <name evidence="1" type="ORF">N475_05830</name>
</gene>
<sequence>MRPFIKAVIYIKSVITKMTKAAVVYFENPNNTAVFLMFLKIINELKKLL</sequence>
<comment type="caution">
    <text evidence="1">The sequence shown here is derived from an EMBL/GenBank/DDBJ whole genome shotgun (WGS) entry which is preliminary data.</text>
</comment>
<dbReference type="EMBL" id="AUYB01000158">
    <property type="protein sequence ID" value="KZN29817.1"/>
    <property type="molecule type" value="Genomic_DNA"/>
</dbReference>
<evidence type="ECO:0008006" key="3">
    <source>
        <dbReference type="Google" id="ProtNLM"/>
    </source>
</evidence>
<dbReference type="AlphaFoldDB" id="A0A166UD23"/>
<protein>
    <recommendedName>
        <fullName evidence="3">Transposase DDE domain-containing protein</fullName>
    </recommendedName>
</protein>
<evidence type="ECO:0000313" key="2">
    <source>
        <dbReference type="Proteomes" id="UP000076643"/>
    </source>
</evidence>
<reference evidence="1 2" key="1">
    <citation type="submission" date="2013-07" db="EMBL/GenBank/DDBJ databases">
        <title>Comparative Genomic and Metabolomic Analysis of Twelve Strains of Pseudoalteromonas luteoviolacea.</title>
        <authorList>
            <person name="Vynne N.G."/>
            <person name="Mansson M."/>
            <person name="Gram L."/>
        </authorList>
    </citation>
    <scope>NUCLEOTIDE SEQUENCE [LARGE SCALE GENOMIC DNA]</scope>
    <source>
        <strain evidence="1 2">DSM 6061</strain>
    </source>
</reference>
<proteinExistence type="predicted"/>
<evidence type="ECO:0000313" key="1">
    <source>
        <dbReference type="EMBL" id="KZN29817.1"/>
    </source>
</evidence>
<organism evidence="1 2">
    <name type="scientific">Pseudoalteromonas luteoviolacea DSM 6061</name>
    <dbReference type="NCBI Taxonomy" id="1365250"/>
    <lineage>
        <taxon>Bacteria</taxon>
        <taxon>Pseudomonadati</taxon>
        <taxon>Pseudomonadota</taxon>
        <taxon>Gammaproteobacteria</taxon>
        <taxon>Alteromonadales</taxon>
        <taxon>Pseudoalteromonadaceae</taxon>
        <taxon>Pseudoalteromonas</taxon>
    </lineage>
</organism>
<accession>A0A166UD23</accession>
<keyword evidence="2" id="KW-1185">Reference proteome</keyword>
<name>A0A166UD23_9GAMM</name>
<dbReference type="Proteomes" id="UP000076643">
    <property type="component" value="Unassembled WGS sequence"/>
</dbReference>
<dbReference type="PATRIC" id="fig|1365250.3.peg.5224"/>